<dbReference type="EMBL" id="CP110226">
    <property type="protein sequence ID" value="UZD22908.1"/>
    <property type="molecule type" value="Genomic_DNA"/>
</dbReference>
<gene>
    <name evidence="2" type="ORF">OM944_00135</name>
</gene>
<evidence type="ECO:0000313" key="3">
    <source>
        <dbReference type="Proteomes" id="UP001163156"/>
    </source>
</evidence>
<evidence type="ECO:0008006" key="4">
    <source>
        <dbReference type="Google" id="ProtNLM"/>
    </source>
</evidence>
<dbReference type="Proteomes" id="UP001163156">
    <property type="component" value="Chromosome"/>
</dbReference>
<evidence type="ECO:0000313" key="2">
    <source>
        <dbReference type="EMBL" id="UZD22908.1"/>
    </source>
</evidence>
<name>A0ABY6MGY7_9BACT</name>
<reference evidence="2" key="1">
    <citation type="submission" date="2022-10" db="EMBL/GenBank/DDBJ databases">
        <title>Algoriphagus sp. a novel bacteria isolate from halophytes salicornia europaea.</title>
        <authorList>
            <person name="Peng Y."/>
            <person name="Jiang L."/>
            <person name="Lee J."/>
        </authorList>
    </citation>
    <scope>NUCLEOTIDE SEQUENCE</scope>
    <source>
        <strain evidence="2">TR-M5</strain>
    </source>
</reference>
<sequence length="130" mass="14710">MKTSSLIIALTLGIGLISCNEREENSHNDPTGKLEVDQENGQIPEGDSTRYLVDGSTMPVVIEMTDSINMPKDLINVIENTDDLHPDSILVKRRFIENGITYYELEFKMKGNISETFTFDEDGKRREVLD</sequence>
<protein>
    <recommendedName>
        <fullName evidence="4">Beta-lactamase-inhibitor-like PepSY-like domain-containing protein</fullName>
    </recommendedName>
</protein>
<keyword evidence="3" id="KW-1185">Reference proteome</keyword>
<evidence type="ECO:0000256" key="1">
    <source>
        <dbReference type="SAM" id="MobiDB-lite"/>
    </source>
</evidence>
<dbReference type="PROSITE" id="PS51257">
    <property type="entry name" value="PROKAR_LIPOPROTEIN"/>
    <property type="match status" value="1"/>
</dbReference>
<feature type="compositionally biased region" description="Basic and acidic residues" evidence="1">
    <location>
        <begin position="22"/>
        <end position="36"/>
    </location>
</feature>
<feature type="region of interest" description="Disordered" evidence="1">
    <location>
        <begin position="22"/>
        <end position="50"/>
    </location>
</feature>
<dbReference type="RefSeq" id="WP_264809434.1">
    <property type="nucleotide sequence ID" value="NZ_CP110226.1"/>
</dbReference>
<accession>A0ABY6MGY7</accession>
<proteinExistence type="predicted"/>
<organism evidence="2 3">
    <name type="scientific">Algoriphagus halophytocola</name>
    <dbReference type="NCBI Taxonomy" id="2991499"/>
    <lineage>
        <taxon>Bacteria</taxon>
        <taxon>Pseudomonadati</taxon>
        <taxon>Bacteroidota</taxon>
        <taxon>Cytophagia</taxon>
        <taxon>Cytophagales</taxon>
        <taxon>Cyclobacteriaceae</taxon>
        <taxon>Algoriphagus</taxon>
    </lineage>
</organism>